<dbReference type="OrthoDB" id="9805698at2"/>
<keyword evidence="2 8" id="KW-0808">Transferase</keyword>
<evidence type="ECO:0000313" key="11">
    <source>
        <dbReference type="EMBL" id="PTQ69715.1"/>
    </source>
</evidence>
<dbReference type="GO" id="GO:0000049">
    <property type="term" value="F:tRNA binding"/>
    <property type="evidence" value="ECO:0007669"/>
    <property type="project" value="TreeGrafter"/>
</dbReference>
<dbReference type="GO" id="GO:0016779">
    <property type="term" value="F:nucleotidyltransferase activity"/>
    <property type="evidence" value="ECO:0007669"/>
    <property type="project" value="UniProtKB-KW"/>
</dbReference>
<comment type="cofactor">
    <cofactor evidence="1">
        <name>Mg(2+)</name>
        <dbReference type="ChEBI" id="CHEBI:18420"/>
    </cofactor>
</comment>
<dbReference type="Gene3D" id="3.30.460.10">
    <property type="entry name" value="Beta Polymerase, domain 2"/>
    <property type="match status" value="1"/>
</dbReference>
<keyword evidence="6" id="KW-0547">Nucleotide-binding</keyword>
<evidence type="ECO:0000256" key="8">
    <source>
        <dbReference type="RuleBase" id="RU003953"/>
    </source>
</evidence>
<dbReference type="EMBL" id="QAOH01000011">
    <property type="protein sequence ID" value="PTQ69715.1"/>
    <property type="molecule type" value="Genomic_DNA"/>
</dbReference>
<dbReference type="Pfam" id="PF01743">
    <property type="entry name" value="PolyA_pol"/>
    <property type="match status" value="1"/>
</dbReference>
<keyword evidence="12" id="KW-1185">Reference proteome</keyword>
<gene>
    <name evidence="11" type="ORF">C8N42_11164</name>
</gene>
<keyword evidence="7" id="KW-0460">Magnesium</keyword>
<keyword evidence="4" id="KW-0548">Nucleotidyltransferase</keyword>
<evidence type="ECO:0000256" key="2">
    <source>
        <dbReference type="ARBA" id="ARBA00022679"/>
    </source>
</evidence>
<name>A0A2T5HDR8_9RHOB</name>
<comment type="caution">
    <text evidence="11">The sequence shown here is derived from an EMBL/GenBank/DDBJ whole genome shotgun (WGS) entry which is preliminary data.</text>
</comment>
<dbReference type="Pfam" id="PF12627">
    <property type="entry name" value="PolyA_pol_RNAbd"/>
    <property type="match status" value="1"/>
</dbReference>
<evidence type="ECO:0000256" key="3">
    <source>
        <dbReference type="ARBA" id="ARBA00022694"/>
    </source>
</evidence>
<evidence type="ECO:0000259" key="9">
    <source>
        <dbReference type="Pfam" id="PF01743"/>
    </source>
</evidence>
<dbReference type="PANTHER" id="PTHR46173">
    <property type="entry name" value="CCA TRNA NUCLEOTIDYLTRANSFERASE 1, MITOCHONDRIAL"/>
    <property type="match status" value="1"/>
</dbReference>
<dbReference type="RefSeq" id="WP_107817217.1">
    <property type="nucleotide sequence ID" value="NZ_QAOH01000011.1"/>
</dbReference>
<protein>
    <submittedName>
        <fullName evidence="11">Poly(A) polymerase</fullName>
    </submittedName>
</protein>
<evidence type="ECO:0000256" key="6">
    <source>
        <dbReference type="ARBA" id="ARBA00022741"/>
    </source>
</evidence>
<evidence type="ECO:0000256" key="5">
    <source>
        <dbReference type="ARBA" id="ARBA00022723"/>
    </source>
</evidence>
<dbReference type="InterPro" id="IPR002646">
    <property type="entry name" value="PolA_pol_head_dom"/>
</dbReference>
<evidence type="ECO:0000256" key="1">
    <source>
        <dbReference type="ARBA" id="ARBA00001946"/>
    </source>
</evidence>
<feature type="domain" description="Poly A polymerase head" evidence="9">
    <location>
        <begin position="27"/>
        <end position="149"/>
    </location>
</feature>
<sequence>MKLSADWIESAPAQHIMAMFSRAGEEAYFVGGCVRNSLLGVPVSDLDISTSVRPERTVELAKASGFKAIPTGIDHGTITVVVDGEPFEITTFRKDVETDGRRAVVAFAETLEEDAHRRDFTMNALYAKADGSIVDPLGGLSDIQARWVRFIDDPVQRIREDYLRILRFFRFHAWYGDDDAGLDPDGLAACAAHIDGLARLSRERIGHEMIKLLSAADPELALGAMDQTGVLNALLPGASTKAFFVLTSLEQTPDPILRLAALGDFDVAELLRLSKSQIRQYRALRDAALGMRPAAEIAYREGEAIARGAMTLRAAFLEQPLPDMLAQDIHKGAMASFPVSARDLMGKFSGKALGEALKRLEQDWIDSGFELSKDALLRRSERG</sequence>
<organism evidence="11 12">
    <name type="scientific">Celeribacter persicus</name>
    <dbReference type="NCBI Taxonomy" id="1651082"/>
    <lineage>
        <taxon>Bacteria</taxon>
        <taxon>Pseudomonadati</taxon>
        <taxon>Pseudomonadota</taxon>
        <taxon>Alphaproteobacteria</taxon>
        <taxon>Rhodobacterales</taxon>
        <taxon>Roseobacteraceae</taxon>
        <taxon>Celeribacter</taxon>
    </lineage>
</organism>
<comment type="similarity">
    <text evidence="8">Belongs to the tRNA nucleotidyltransferase/poly(A) polymerase family.</text>
</comment>
<dbReference type="Proteomes" id="UP000244077">
    <property type="component" value="Unassembled WGS sequence"/>
</dbReference>
<dbReference type="InterPro" id="IPR043519">
    <property type="entry name" value="NT_sf"/>
</dbReference>
<dbReference type="PANTHER" id="PTHR46173:SF1">
    <property type="entry name" value="CCA TRNA NUCLEOTIDYLTRANSFERASE 1, MITOCHONDRIAL"/>
    <property type="match status" value="1"/>
</dbReference>
<dbReference type="SUPFAM" id="SSF81301">
    <property type="entry name" value="Nucleotidyltransferase"/>
    <property type="match status" value="1"/>
</dbReference>
<dbReference type="InterPro" id="IPR050264">
    <property type="entry name" value="Bact_CCA-adding_enz_type3_sf"/>
</dbReference>
<evidence type="ECO:0000313" key="12">
    <source>
        <dbReference type="Proteomes" id="UP000244077"/>
    </source>
</evidence>
<dbReference type="GO" id="GO:0000166">
    <property type="term" value="F:nucleotide binding"/>
    <property type="evidence" value="ECO:0007669"/>
    <property type="project" value="UniProtKB-KW"/>
</dbReference>
<dbReference type="GO" id="GO:0046872">
    <property type="term" value="F:metal ion binding"/>
    <property type="evidence" value="ECO:0007669"/>
    <property type="project" value="UniProtKB-KW"/>
</dbReference>
<keyword evidence="3" id="KW-0819">tRNA processing</keyword>
<dbReference type="GO" id="GO:0008033">
    <property type="term" value="P:tRNA processing"/>
    <property type="evidence" value="ECO:0007669"/>
    <property type="project" value="UniProtKB-KW"/>
</dbReference>
<proteinExistence type="inferred from homology"/>
<reference evidence="11 12" key="1">
    <citation type="submission" date="2018-04" db="EMBL/GenBank/DDBJ databases">
        <title>Genomic Encyclopedia of Archaeal and Bacterial Type Strains, Phase II (KMG-II): from individual species to whole genera.</title>
        <authorList>
            <person name="Goeker M."/>
        </authorList>
    </citation>
    <scope>NUCLEOTIDE SEQUENCE [LARGE SCALE GENOMIC DNA]</scope>
    <source>
        <strain evidence="11 12">DSM 100434</strain>
    </source>
</reference>
<keyword evidence="8" id="KW-0694">RNA-binding</keyword>
<dbReference type="Gene3D" id="1.10.3090.10">
    <property type="entry name" value="cca-adding enzyme, domain 2"/>
    <property type="match status" value="1"/>
</dbReference>
<dbReference type="SUPFAM" id="SSF81891">
    <property type="entry name" value="Poly A polymerase C-terminal region-like"/>
    <property type="match status" value="1"/>
</dbReference>
<dbReference type="InterPro" id="IPR032828">
    <property type="entry name" value="PolyA_RNA-bd"/>
</dbReference>
<evidence type="ECO:0000256" key="4">
    <source>
        <dbReference type="ARBA" id="ARBA00022695"/>
    </source>
</evidence>
<evidence type="ECO:0000259" key="10">
    <source>
        <dbReference type="Pfam" id="PF12627"/>
    </source>
</evidence>
<feature type="domain" description="tRNA nucleotidyltransferase/poly(A) polymerase RNA and SrmB- binding" evidence="10">
    <location>
        <begin position="182"/>
        <end position="238"/>
    </location>
</feature>
<accession>A0A2T5HDR8</accession>
<dbReference type="AlphaFoldDB" id="A0A2T5HDR8"/>
<dbReference type="CDD" id="cd05398">
    <property type="entry name" value="NT_ClassII-CCAase"/>
    <property type="match status" value="1"/>
</dbReference>
<evidence type="ECO:0000256" key="7">
    <source>
        <dbReference type="ARBA" id="ARBA00022842"/>
    </source>
</evidence>
<keyword evidence="5" id="KW-0479">Metal-binding</keyword>